<name>A0ABY0A9A8_9BURK</name>
<feature type="domain" description="Bacterial sugar transferase" evidence="4">
    <location>
        <begin position="413"/>
        <end position="587"/>
    </location>
</feature>
<dbReference type="EMBL" id="RXFQ01000004">
    <property type="protein sequence ID" value="RSZ40116.1"/>
    <property type="molecule type" value="Genomic_DNA"/>
</dbReference>
<evidence type="ECO:0000259" key="5">
    <source>
        <dbReference type="Pfam" id="PF13579"/>
    </source>
</evidence>
<evidence type="ECO:0000313" key="7">
    <source>
        <dbReference type="Proteomes" id="UP000271137"/>
    </source>
</evidence>
<comment type="caution">
    <text evidence="6">The sequence shown here is derived from an EMBL/GenBank/DDBJ whole genome shotgun (WGS) entry which is preliminary data.</text>
</comment>
<reference evidence="6 7" key="1">
    <citation type="submission" date="2018-12" db="EMBL/GenBank/DDBJ databases">
        <title>The genome sequences of strain 502.</title>
        <authorList>
            <person name="Gao J."/>
            <person name="Sun J."/>
        </authorList>
    </citation>
    <scope>NUCLEOTIDE SEQUENCE [LARGE SCALE GENOMIC DNA]</scope>
    <source>
        <strain evidence="6 7">502</strain>
    </source>
</reference>
<dbReference type="InterPro" id="IPR001296">
    <property type="entry name" value="Glyco_trans_1"/>
</dbReference>
<dbReference type="InterPro" id="IPR003362">
    <property type="entry name" value="Bact_transf"/>
</dbReference>
<feature type="transmembrane region" description="Helical" evidence="2">
    <location>
        <begin position="84"/>
        <end position="102"/>
    </location>
</feature>
<dbReference type="Pfam" id="PF13579">
    <property type="entry name" value="Glyco_trans_4_4"/>
    <property type="match status" value="1"/>
</dbReference>
<evidence type="ECO:0000259" key="4">
    <source>
        <dbReference type="Pfam" id="PF02397"/>
    </source>
</evidence>
<feature type="domain" description="Glycosyltransferase subfamily 4-like N-terminal" evidence="5">
    <location>
        <begin position="24"/>
        <end position="200"/>
    </location>
</feature>
<keyword evidence="7" id="KW-1185">Reference proteome</keyword>
<evidence type="ECO:0000256" key="2">
    <source>
        <dbReference type="SAM" id="Phobius"/>
    </source>
</evidence>
<evidence type="ECO:0000259" key="3">
    <source>
        <dbReference type="Pfam" id="PF00534"/>
    </source>
</evidence>
<comment type="similarity">
    <text evidence="1">Belongs to the bacterial sugar transferase family.</text>
</comment>
<keyword evidence="2" id="KW-0472">Membrane</keyword>
<evidence type="ECO:0000313" key="6">
    <source>
        <dbReference type="EMBL" id="RSZ40116.1"/>
    </source>
</evidence>
<keyword evidence="2" id="KW-0812">Transmembrane</keyword>
<accession>A0ABY0A9A8</accession>
<dbReference type="PANTHER" id="PTHR30576">
    <property type="entry name" value="COLANIC BIOSYNTHESIS UDP-GLUCOSE LIPID CARRIER TRANSFERASE"/>
    <property type="match status" value="1"/>
</dbReference>
<dbReference type="SUPFAM" id="SSF53756">
    <property type="entry name" value="UDP-Glycosyltransferase/glycogen phosphorylase"/>
    <property type="match status" value="1"/>
</dbReference>
<dbReference type="Pfam" id="PF00534">
    <property type="entry name" value="Glycos_transf_1"/>
    <property type="match status" value="1"/>
</dbReference>
<feature type="domain" description="Glycosyl transferase family 1" evidence="3">
    <location>
        <begin position="221"/>
        <end position="381"/>
    </location>
</feature>
<dbReference type="Gene3D" id="3.40.50.2000">
    <property type="entry name" value="Glycogen Phosphorylase B"/>
    <property type="match status" value="2"/>
</dbReference>
<dbReference type="CDD" id="cd03794">
    <property type="entry name" value="GT4_WbuB-like"/>
    <property type="match status" value="1"/>
</dbReference>
<dbReference type="Pfam" id="PF02397">
    <property type="entry name" value="Bac_transf"/>
    <property type="match status" value="1"/>
</dbReference>
<dbReference type="Proteomes" id="UP000271137">
    <property type="component" value="Unassembled WGS sequence"/>
</dbReference>
<sequence length="616" mass="68221">MAVRVLLLTQWFDPEPTFKGIVFARELVRQGFEVEVVTGFPNYPGGKVYPGYRIKWLQREVIDGVQITRLPLYPDHGQSAIKRVLNYASFAASASIYGLFFAKRPAVMYAYHPPLTVGVTAGLIRLLRRIPVVYDIQDMWPDTLRATGMLNNQRALGIVASVCKWVYRRVDHIAVLSPGFKKLLVQRGVPESKIDVIYNWADEASLTAPQGQLPVAFPAAEKFRILFAGNMGKAQALNAVLDAAVLLQQRGSRVCFVLLGGGVEVDRLVERAAELRLGNVVFLPAVPMAEVGTLLDAADALLVHLRKAPLFEITIPSKTQAYMAAGKPLLMAVDGDAADLVRESGGGVVAASEDPQVLAASAEALAAMAPEALAEMGAKAQRHYREHLSLRIGVERFGALFKRLGARKIFDVKRVFDVFLAAVALLLFAVPLALLTWQVSRKLGKPAFFRQVRPGWGGRPFELIKFRTMTNARDASWQLLPDAERLTPFGRFLRSSSLDELPELWNVLKGDMSLVGPRPLLVEYLPLYSAEQARRHEVRPGITGWAQVNGRNALSWEEKFKLDVWYVDNRTLWLDIKILWLTMRKVLVRDGISAAGEATMPRFTGSSTATSHGVES</sequence>
<gene>
    <name evidence="6" type="ORF">EJO66_08220</name>
</gene>
<organism evidence="6 7">
    <name type="scientific">Variovorax beijingensis</name>
    <dbReference type="NCBI Taxonomy" id="2496117"/>
    <lineage>
        <taxon>Bacteria</taxon>
        <taxon>Pseudomonadati</taxon>
        <taxon>Pseudomonadota</taxon>
        <taxon>Betaproteobacteria</taxon>
        <taxon>Burkholderiales</taxon>
        <taxon>Comamonadaceae</taxon>
        <taxon>Variovorax</taxon>
    </lineage>
</organism>
<proteinExistence type="inferred from homology"/>
<keyword evidence="2" id="KW-1133">Transmembrane helix</keyword>
<protein>
    <submittedName>
        <fullName evidence="6">Glycosyltransferase</fullName>
    </submittedName>
</protein>
<dbReference type="PANTHER" id="PTHR30576:SF8">
    <property type="entry name" value="UNDECAPRENYL-PHOSPHATE GALACTOSE PHOSPHOTRANSFERASE"/>
    <property type="match status" value="1"/>
</dbReference>
<evidence type="ECO:0000256" key="1">
    <source>
        <dbReference type="ARBA" id="ARBA00006464"/>
    </source>
</evidence>
<dbReference type="InterPro" id="IPR028098">
    <property type="entry name" value="Glyco_trans_4-like_N"/>
</dbReference>
<feature type="transmembrane region" description="Helical" evidence="2">
    <location>
        <begin position="415"/>
        <end position="437"/>
    </location>
</feature>
<feature type="transmembrane region" description="Helical" evidence="2">
    <location>
        <begin position="108"/>
        <end position="127"/>
    </location>
</feature>